<evidence type="ECO:0000256" key="1">
    <source>
        <dbReference type="ARBA" id="ARBA00023015"/>
    </source>
</evidence>
<dbReference type="Pfam" id="PF00196">
    <property type="entry name" value="GerE"/>
    <property type="match status" value="1"/>
</dbReference>
<proteinExistence type="predicted"/>
<dbReference type="PRINTS" id="PR00038">
    <property type="entry name" value="HTHLUXR"/>
</dbReference>
<evidence type="ECO:0000259" key="4">
    <source>
        <dbReference type="PROSITE" id="PS50043"/>
    </source>
</evidence>
<name>A0ABQ0A7S5_9GAMM</name>
<dbReference type="CDD" id="cd06170">
    <property type="entry name" value="LuxR_C_like"/>
    <property type="match status" value="1"/>
</dbReference>
<dbReference type="Gene3D" id="1.10.10.10">
    <property type="entry name" value="Winged helix-like DNA-binding domain superfamily/Winged helix DNA-binding domain"/>
    <property type="match status" value="1"/>
</dbReference>
<keyword evidence="1" id="KW-0805">Transcription regulation</keyword>
<sequence length="213" mass="24073">MDRLEHYIREFEGITDAEDLQHTFLTIANDFQYASCALINSSEADELKSDQTVGIMSDYMASWINSQSHHLTRAFNTGNCPIMLKAVKPNLDAPNGFAIALGSANYQRSVVIVEFPEQYSQELIEKVSWFWLILSHYALNALSRCSAKMAVNFTPREIECLRWVSKGKTSWEVSKILGVSERTVNFHIQNCMKKTNSVNRQQAVTKGLMGGII</sequence>
<keyword evidence="3" id="KW-0804">Transcription</keyword>
<protein>
    <recommendedName>
        <fullName evidence="4">HTH luxR-type domain-containing protein</fullName>
    </recommendedName>
</protein>
<feature type="domain" description="HTH luxR-type" evidence="4">
    <location>
        <begin position="146"/>
        <end position="211"/>
    </location>
</feature>
<dbReference type="Proteomes" id="UP001465153">
    <property type="component" value="Unassembled WGS sequence"/>
</dbReference>
<dbReference type="RefSeq" id="WP_353302328.1">
    <property type="nucleotide sequence ID" value="NZ_BAABWN010000004.1"/>
</dbReference>
<dbReference type="PANTHER" id="PTHR44688">
    <property type="entry name" value="DNA-BINDING TRANSCRIPTIONAL ACTIVATOR DEVR_DOSR"/>
    <property type="match status" value="1"/>
</dbReference>
<accession>A0ABQ0A7S5</accession>
<keyword evidence="2" id="KW-0238">DNA-binding</keyword>
<dbReference type="InterPro" id="IPR036388">
    <property type="entry name" value="WH-like_DNA-bd_sf"/>
</dbReference>
<evidence type="ECO:0000313" key="6">
    <source>
        <dbReference type="Proteomes" id="UP001465153"/>
    </source>
</evidence>
<dbReference type="PROSITE" id="PS50043">
    <property type="entry name" value="HTH_LUXR_2"/>
    <property type="match status" value="1"/>
</dbReference>
<evidence type="ECO:0000256" key="2">
    <source>
        <dbReference type="ARBA" id="ARBA00023125"/>
    </source>
</evidence>
<dbReference type="SUPFAM" id="SSF46894">
    <property type="entry name" value="C-terminal effector domain of the bipartite response regulators"/>
    <property type="match status" value="1"/>
</dbReference>
<dbReference type="InterPro" id="IPR016032">
    <property type="entry name" value="Sig_transdc_resp-reg_C-effctor"/>
</dbReference>
<evidence type="ECO:0000313" key="5">
    <source>
        <dbReference type="EMBL" id="GAA6167709.1"/>
    </source>
</evidence>
<comment type="caution">
    <text evidence="5">The sequence shown here is derived from an EMBL/GenBank/DDBJ whole genome shotgun (WGS) entry which is preliminary data.</text>
</comment>
<evidence type="ECO:0000256" key="3">
    <source>
        <dbReference type="ARBA" id="ARBA00023163"/>
    </source>
</evidence>
<dbReference type="PANTHER" id="PTHR44688:SF16">
    <property type="entry name" value="DNA-BINDING TRANSCRIPTIONAL ACTIVATOR DEVR_DOSR"/>
    <property type="match status" value="1"/>
</dbReference>
<organism evidence="5 6">
    <name type="scientific">Sessilibacter corallicola</name>
    <dbReference type="NCBI Taxonomy" id="2904075"/>
    <lineage>
        <taxon>Bacteria</taxon>
        <taxon>Pseudomonadati</taxon>
        <taxon>Pseudomonadota</taxon>
        <taxon>Gammaproteobacteria</taxon>
        <taxon>Cellvibrionales</taxon>
        <taxon>Cellvibrionaceae</taxon>
        <taxon>Sessilibacter</taxon>
    </lineage>
</organism>
<dbReference type="SMART" id="SM00421">
    <property type="entry name" value="HTH_LUXR"/>
    <property type="match status" value="1"/>
</dbReference>
<dbReference type="EMBL" id="BAABWN010000004">
    <property type="protein sequence ID" value="GAA6167709.1"/>
    <property type="molecule type" value="Genomic_DNA"/>
</dbReference>
<dbReference type="InterPro" id="IPR000792">
    <property type="entry name" value="Tscrpt_reg_LuxR_C"/>
</dbReference>
<reference evidence="5 6" key="1">
    <citation type="submission" date="2024-04" db="EMBL/GenBank/DDBJ databases">
        <title>Draft genome sequence of Sessilibacter corallicola NBRC 116591.</title>
        <authorList>
            <person name="Miyakawa T."/>
            <person name="Kusuya Y."/>
            <person name="Miura T."/>
        </authorList>
    </citation>
    <scope>NUCLEOTIDE SEQUENCE [LARGE SCALE GENOMIC DNA]</scope>
    <source>
        <strain evidence="5 6">KU-00831-HH</strain>
    </source>
</reference>
<gene>
    <name evidence="5" type="ORF">NBRC116591_15190</name>
</gene>
<keyword evidence="6" id="KW-1185">Reference proteome</keyword>